<proteinExistence type="predicted"/>
<comment type="subcellular location">
    <subcellularLocation>
        <location evidence="1">Nucleus</location>
    </subcellularLocation>
</comment>
<evidence type="ECO:0000256" key="2">
    <source>
        <dbReference type="ARBA" id="ARBA00023242"/>
    </source>
</evidence>
<dbReference type="Proteomes" id="UP001289374">
    <property type="component" value="Unassembled WGS sequence"/>
</dbReference>
<dbReference type="InterPro" id="IPR017930">
    <property type="entry name" value="Myb_dom"/>
</dbReference>
<feature type="domain" description="HTH myb-type" evidence="5">
    <location>
        <begin position="64"/>
        <end position="101"/>
    </location>
</feature>
<comment type="caution">
    <text evidence="6">The sequence shown here is derived from an EMBL/GenBank/DDBJ whole genome shotgun (WGS) entry which is preliminary data.</text>
</comment>
<evidence type="ECO:0000256" key="3">
    <source>
        <dbReference type="SAM" id="MobiDB-lite"/>
    </source>
</evidence>
<dbReference type="InterPro" id="IPR001005">
    <property type="entry name" value="SANT/Myb"/>
</dbReference>
<dbReference type="GO" id="GO:0000978">
    <property type="term" value="F:RNA polymerase II cis-regulatory region sequence-specific DNA binding"/>
    <property type="evidence" value="ECO:0007669"/>
    <property type="project" value="TreeGrafter"/>
</dbReference>
<name>A0AAE1X079_9LAMI</name>
<feature type="region of interest" description="Disordered" evidence="3">
    <location>
        <begin position="208"/>
        <end position="227"/>
    </location>
</feature>
<dbReference type="Pfam" id="PF00249">
    <property type="entry name" value="Myb_DNA-binding"/>
    <property type="match status" value="2"/>
</dbReference>
<sequence>MEMERALKYHDARPLRFTVPDEGSCVTADDIGCHKEDGKNINKNSNNSETASATAKKGGKGRKNPKAAKGQWTAEEDRVLVLLVEKYGERKWSNIAQMMNGGSASSAGRDGTTILGLTSKLKFRMLSFYSHKEMWTEEEDRILIDVHAKVGNKWAEIAKSLPGRTENSIKNHWNATKRRQFARRKCRTKWPKPSSVLQNYIKSLNLEKTSNSRSKNMEPSPAADAVTAPQHADIQVFPDDNMAQEFEFDDQVPEFTFDDDDDDDDDDHFDVGLLPDMPPLMQCEVRREVDFFGGIV</sequence>
<feature type="compositionally biased region" description="Acidic residues" evidence="3">
    <location>
        <begin position="250"/>
        <end position="268"/>
    </location>
</feature>
<feature type="compositionally biased region" description="Basic residues" evidence="3">
    <location>
        <begin position="57"/>
        <end position="66"/>
    </location>
</feature>
<dbReference type="InterPro" id="IPR009057">
    <property type="entry name" value="Homeodomain-like_sf"/>
</dbReference>
<evidence type="ECO:0000313" key="6">
    <source>
        <dbReference type="EMBL" id="KAK4402417.1"/>
    </source>
</evidence>
<feature type="region of interest" description="Disordered" evidence="3">
    <location>
        <begin position="36"/>
        <end position="71"/>
    </location>
</feature>
<dbReference type="PANTHER" id="PTHR45614:SF218">
    <property type="entry name" value="TRANSCRIPTION FACTOR MYB119-RELATED"/>
    <property type="match status" value="1"/>
</dbReference>
<dbReference type="PROSITE" id="PS51294">
    <property type="entry name" value="HTH_MYB"/>
    <property type="match status" value="2"/>
</dbReference>
<dbReference type="GO" id="GO:0000981">
    <property type="term" value="F:DNA-binding transcription factor activity, RNA polymerase II-specific"/>
    <property type="evidence" value="ECO:0007669"/>
    <property type="project" value="TreeGrafter"/>
</dbReference>
<dbReference type="CDD" id="cd00167">
    <property type="entry name" value="SANT"/>
    <property type="match status" value="2"/>
</dbReference>
<evidence type="ECO:0000256" key="1">
    <source>
        <dbReference type="ARBA" id="ARBA00004123"/>
    </source>
</evidence>
<dbReference type="PROSITE" id="PS50090">
    <property type="entry name" value="MYB_LIKE"/>
    <property type="match status" value="2"/>
</dbReference>
<dbReference type="Gene3D" id="1.10.10.60">
    <property type="entry name" value="Homeodomain-like"/>
    <property type="match status" value="2"/>
</dbReference>
<accession>A0AAE1X079</accession>
<dbReference type="InterPro" id="IPR050560">
    <property type="entry name" value="MYB_TF"/>
</dbReference>
<feature type="domain" description="Myb-like" evidence="4">
    <location>
        <begin position="132"/>
        <end position="177"/>
    </location>
</feature>
<dbReference type="FunFam" id="1.10.10.60:FF:000381">
    <property type="entry name" value="Transcription factor MYB119"/>
    <property type="match status" value="1"/>
</dbReference>
<feature type="region of interest" description="Disordered" evidence="3">
    <location>
        <begin position="250"/>
        <end position="274"/>
    </location>
</feature>
<keyword evidence="7" id="KW-1185">Reference proteome</keyword>
<feature type="compositionally biased region" description="Polar residues" evidence="3">
    <location>
        <begin position="41"/>
        <end position="53"/>
    </location>
</feature>
<keyword evidence="2" id="KW-0539">Nucleus</keyword>
<dbReference type="PANTHER" id="PTHR45614">
    <property type="entry name" value="MYB PROTEIN-RELATED"/>
    <property type="match status" value="1"/>
</dbReference>
<dbReference type="SUPFAM" id="SSF46689">
    <property type="entry name" value="Homeodomain-like"/>
    <property type="match status" value="1"/>
</dbReference>
<evidence type="ECO:0000259" key="4">
    <source>
        <dbReference type="PROSITE" id="PS50090"/>
    </source>
</evidence>
<feature type="domain" description="HTH myb-type" evidence="5">
    <location>
        <begin position="135"/>
        <end position="181"/>
    </location>
</feature>
<dbReference type="EMBL" id="JACGWL010000005">
    <property type="protein sequence ID" value="KAK4402417.1"/>
    <property type="molecule type" value="Genomic_DNA"/>
</dbReference>
<feature type="domain" description="Myb-like" evidence="4">
    <location>
        <begin position="64"/>
        <end position="109"/>
    </location>
</feature>
<protein>
    <submittedName>
        <fullName evidence="6">Transcription factor</fullName>
    </submittedName>
</protein>
<evidence type="ECO:0000259" key="5">
    <source>
        <dbReference type="PROSITE" id="PS51294"/>
    </source>
</evidence>
<evidence type="ECO:0000313" key="7">
    <source>
        <dbReference type="Proteomes" id="UP001289374"/>
    </source>
</evidence>
<dbReference type="AlphaFoldDB" id="A0AAE1X079"/>
<dbReference type="SMART" id="SM00717">
    <property type="entry name" value="SANT"/>
    <property type="match status" value="2"/>
</dbReference>
<dbReference type="GO" id="GO:0005634">
    <property type="term" value="C:nucleus"/>
    <property type="evidence" value="ECO:0007669"/>
    <property type="project" value="UniProtKB-SubCell"/>
</dbReference>
<organism evidence="6 7">
    <name type="scientific">Sesamum angolense</name>
    <dbReference type="NCBI Taxonomy" id="2727404"/>
    <lineage>
        <taxon>Eukaryota</taxon>
        <taxon>Viridiplantae</taxon>
        <taxon>Streptophyta</taxon>
        <taxon>Embryophyta</taxon>
        <taxon>Tracheophyta</taxon>
        <taxon>Spermatophyta</taxon>
        <taxon>Magnoliopsida</taxon>
        <taxon>eudicotyledons</taxon>
        <taxon>Gunneridae</taxon>
        <taxon>Pentapetalae</taxon>
        <taxon>asterids</taxon>
        <taxon>lamiids</taxon>
        <taxon>Lamiales</taxon>
        <taxon>Pedaliaceae</taxon>
        <taxon>Sesamum</taxon>
    </lineage>
</organism>
<reference evidence="6" key="1">
    <citation type="submission" date="2020-06" db="EMBL/GenBank/DDBJ databases">
        <authorList>
            <person name="Li T."/>
            <person name="Hu X."/>
            <person name="Zhang T."/>
            <person name="Song X."/>
            <person name="Zhang H."/>
            <person name="Dai N."/>
            <person name="Sheng W."/>
            <person name="Hou X."/>
            <person name="Wei L."/>
        </authorList>
    </citation>
    <scope>NUCLEOTIDE SEQUENCE</scope>
    <source>
        <strain evidence="6">K16</strain>
        <tissue evidence="6">Leaf</tissue>
    </source>
</reference>
<reference evidence="6" key="2">
    <citation type="journal article" date="2024" name="Plant">
        <title>Genomic evolution and insights into agronomic trait innovations of Sesamum species.</title>
        <authorList>
            <person name="Miao H."/>
            <person name="Wang L."/>
            <person name="Qu L."/>
            <person name="Liu H."/>
            <person name="Sun Y."/>
            <person name="Le M."/>
            <person name="Wang Q."/>
            <person name="Wei S."/>
            <person name="Zheng Y."/>
            <person name="Lin W."/>
            <person name="Duan Y."/>
            <person name="Cao H."/>
            <person name="Xiong S."/>
            <person name="Wang X."/>
            <person name="Wei L."/>
            <person name="Li C."/>
            <person name="Ma Q."/>
            <person name="Ju M."/>
            <person name="Zhao R."/>
            <person name="Li G."/>
            <person name="Mu C."/>
            <person name="Tian Q."/>
            <person name="Mei H."/>
            <person name="Zhang T."/>
            <person name="Gao T."/>
            <person name="Zhang H."/>
        </authorList>
    </citation>
    <scope>NUCLEOTIDE SEQUENCE</scope>
    <source>
        <strain evidence="6">K16</strain>
    </source>
</reference>
<gene>
    <name evidence="6" type="ORF">Sango_0982400</name>
</gene>